<protein>
    <recommendedName>
        <fullName evidence="3">DUF1746 domain-containing protein</fullName>
    </recommendedName>
</protein>
<feature type="compositionally biased region" description="Polar residues" evidence="1">
    <location>
        <begin position="1"/>
        <end position="18"/>
    </location>
</feature>
<comment type="caution">
    <text evidence="4">The sequence shown here is derived from an EMBL/GenBank/DDBJ whole genome shotgun (WGS) entry which is preliminary data.</text>
</comment>
<dbReference type="AlphaFoldDB" id="A0AA40BNS8"/>
<dbReference type="Pfam" id="PF08508">
    <property type="entry name" value="DUF1746"/>
    <property type="match status" value="1"/>
</dbReference>
<name>A0AA40BNS8_9PEZI</name>
<gene>
    <name evidence="4" type="ORF">B0T21DRAFT_168282</name>
</gene>
<evidence type="ECO:0000256" key="2">
    <source>
        <dbReference type="SAM" id="Phobius"/>
    </source>
</evidence>
<evidence type="ECO:0000313" key="5">
    <source>
        <dbReference type="Proteomes" id="UP001172159"/>
    </source>
</evidence>
<keyword evidence="5" id="KW-1185">Reference proteome</keyword>
<feature type="domain" description="DUF1746" evidence="3">
    <location>
        <begin position="64"/>
        <end position="176"/>
    </location>
</feature>
<feature type="transmembrane region" description="Helical" evidence="2">
    <location>
        <begin position="160"/>
        <end position="179"/>
    </location>
</feature>
<feature type="region of interest" description="Disordered" evidence="1">
    <location>
        <begin position="235"/>
        <end position="267"/>
    </location>
</feature>
<dbReference type="InterPro" id="IPR013715">
    <property type="entry name" value="DUF1746"/>
</dbReference>
<evidence type="ECO:0000313" key="4">
    <source>
        <dbReference type="EMBL" id="KAK0737596.1"/>
    </source>
</evidence>
<dbReference type="GO" id="GO:0005783">
    <property type="term" value="C:endoplasmic reticulum"/>
    <property type="evidence" value="ECO:0007669"/>
    <property type="project" value="TreeGrafter"/>
</dbReference>
<dbReference type="GO" id="GO:0032933">
    <property type="term" value="P:SREBP signaling pathway"/>
    <property type="evidence" value="ECO:0007669"/>
    <property type="project" value="InterPro"/>
</dbReference>
<dbReference type="InterPro" id="IPR038967">
    <property type="entry name" value="Dsc4-like"/>
</dbReference>
<dbReference type="PANTHER" id="PTHR39405:SF1">
    <property type="entry name" value="DSC E3 UBIQUITIN LIGASE COMPLEX SUBUNIT 4"/>
    <property type="match status" value="1"/>
</dbReference>
<evidence type="ECO:0000259" key="3">
    <source>
        <dbReference type="Pfam" id="PF08508"/>
    </source>
</evidence>
<keyword evidence="2" id="KW-0472">Membrane</keyword>
<dbReference type="EMBL" id="JAUKTV010000005">
    <property type="protein sequence ID" value="KAK0737596.1"/>
    <property type="molecule type" value="Genomic_DNA"/>
</dbReference>
<keyword evidence="2" id="KW-1133">Transmembrane helix</keyword>
<accession>A0AA40BNS8</accession>
<keyword evidence="2" id="KW-0812">Transmembrane</keyword>
<feature type="region of interest" description="Disordered" evidence="1">
    <location>
        <begin position="1"/>
        <end position="45"/>
    </location>
</feature>
<dbReference type="Proteomes" id="UP001172159">
    <property type="component" value="Unassembled WGS sequence"/>
</dbReference>
<dbReference type="GO" id="GO:0044695">
    <property type="term" value="C:Dsc E3 ubiquitin ligase complex"/>
    <property type="evidence" value="ECO:0007669"/>
    <property type="project" value="InterPro"/>
</dbReference>
<reference evidence="4" key="1">
    <citation type="submission" date="2023-06" db="EMBL/GenBank/DDBJ databases">
        <title>Genome-scale phylogeny and comparative genomics of the fungal order Sordariales.</title>
        <authorList>
            <consortium name="Lawrence Berkeley National Laboratory"/>
            <person name="Hensen N."/>
            <person name="Bonometti L."/>
            <person name="Westerberg I."/>
            <person name="Brannstrom I.O."/>
            <person name="Guillou S."/>
            <person name="Cros-Aarteil S."/>
            <person name="Calhoun S."/>
            <person name="Haridas S."/>
            <person name="Kuo A."/>
            <person name="Mondo S."/>
            <person name="Pangilinan J."/>
            <person name="Riley R."/>
            <person name="Labutti K."/>
            <person name="Andreopoulos B."/>
            <person name="Lipzen A."/>
            <person name="Chen C."/>
            <person name="Yanf M."/>
            <person name="Daum C."/>
            <person name="Ng V."/>
            <person name="Clum A."/>
            <person name="Steindorff A."/>
            <person name="Ohm R."/>
            <person name="Martin F."/>
            <person name="Silar P."/>
            <person name="Natvig D."/>
            <person name="Lalanne C."/>
            <person name="Gautier V."/>
            <person name="Ament-Velasquez S.L."/>
            <person name="Kruys A."/>
            <person name="Hutchinson M.I."/>
            <person name="Powell A.J."/>
            <person name="Barry K."/>
            <person name="Miller A.N."/>
            <person name="Grigoriev I.V."/>
            <person name="Debuchy R."/>
            <person name="Gladieux P."/>
            <person name="Thoren M.H."/>
            <person name="Johannesson H."/>
        </authorList>
    </citation>
    <scope>NUCLEOTIDE SEQUENCE</scope>
    <source>
        <strain evidence="4">CBS 540.89</strain>
    </source>
</reference>
<sequence length="344" mass="37940">MNDDPGSSSTARPNNNTTDPEHPEESAAEGSSRNDGQPNDSEVKNKQRVGLAKKLEFVTHLQRSLDMMVWSYMCTLYYMECSLSRLIIRGLPHLAFLSPKEGLLLPAQRPHIFAIFLPAFFCILFHLVLSLPTAGEATRGYLQGGVLIDFIGQKPPKSRLTYLSIDLIILLIQCLMLAVHQDRERLKKAVFPSLRTIIPGDEAQLDVPPAVAQDHDAEERGVLSDQTFMVDNEGIELRPLNPAGREDEGSNDDDNDERERLGTGPYSSVTTSVDMIDIMRSGNAVLSNFHVVNAIRTVGSGVQNTAAYSLRSFGYNATLAALAAERRSRLVRLRQPGPATQLPT</sequence>
<evidence type="ECO:0000256" key="1">
    <source>
        <dbReference type="SAM" id="MobiDB-lite"/>
    </source>
</evidence>
<proteinExistence type="predicted"/>
<feature type="compositionally biased region" description="Polar residues" evidence="1">
    <location>
        <begin position="29"/>
        <end position="40"/>
    </location>
</feature>
<organism evidence="4 5">
    <name type="scientific">Apiosordaria backusii</name>
    <dbReference type="NCBI Taxonomy" id="314023"/>
    <lineage>
        <taxon>Eukaryota</taxon>
        <taxon>Fungi</taxon>
        <taxon>Dikarya</taxon>
        <taxon>Ascomycota</taxon>
        <taxon>Pezizomycotina</taxon>
        <taxon>Sordariomycetes</taxon>
        <taxon>Sordariomycetidae</taxon>
        <taxon>Sordariales</taxon>
        <taxon>Lasiosphaeriaceae</taxon>
        <taxon>Apiosordaria</taxon>
    </lineage>
</organism>
<dbReference type="PANTHER" id="PTHR39405">
    <property type="entry name" value="DSC E3 UBIQUITIN LIGASE COMPLEX SUBUNIT 4"/>
    <property type="match status" value="1"/>
</dbReference>
<feature type="transmembrane region" description="Helical" evidence="2">
    <location>
        <begin position="112"/>
        <end position="131"/>
    </location>
</feature>